<gene>
    <name evidence="1" type="ORF">Q8A67_021822</name>
</gene>
<dbReference type="Proteomes" id="UP001187343">
    <property type="component" value="Unassembled WGS sequence"/>
</dbReference>
<protein>
    <submittedName>
        <fullName evidence="1">Uncharacterized protein</fullName>
    </submittedName>
</protein>
<dbReference type="EMBL" id="JAUYZG010000021">
    <property type="protein sequence ID" value="KAK2874669.1"/>
    <property type="molecule type" value="Genomic_DNA"/>
</dbReference>
<comment type="caution">
    <text evidence="1">The sequence shown here is derived from an EMBL/GenBank/DDBJ whole genome shotgun (WGS) entry which is preliminary data.</text>
</comment>
<keyword evidence="2" id="KW-1185">Reference proteome</keyword>
<name>A0AA88PAL1_9TELE</name>
<organism evidence="1 2">
    <name type="scientific">Cirrhinus molitorella</name>
    <name type="common">mud carp</name>
    <dbReference type="NCBI Taxonomy" id="172907"/>
    <lineage>
        <taxon>Eukaryota</taxon>
        <taxon>Metazoa</taxon>
        <taxon>Chordata</taxon>
        <taxon>Craniata</taxon>
        <taxon>Vertebrata</taxon>
        <taxon>Euteleostomi</taxon>
        <taxon>Actinopterygii</taxon>
        <taxon>Neopterygii</taxon>
        <taxon>Teleostei</taxon>
        <taxon>Ostariophysi</taxon>
        <taxon>Cypriniformes</taxon>
        <taxon>Cyprinidae</taxon>
        <taxon>Labeoninae</taxon>
        <taxon>Labeonini</taxon>
        <taxon>Cirrhinus</taxon>
    </lineage>
</organism>
<dbReference type="AlphaFoldDB" id="A0AA88PAL1"/>
<evidence type="ECO:0000313" key="1">
    <source>
        <dbReference type="EMBL" id="KAK2874669.1"/>
    </source>
</evidence>
<sequence>MAEFHVDLLLEEVSNKAEAEVGVASVWCRVNVLLCDNRTGLFCVGLSGFSIATPAPLHATLSVSTSLDLLDKC</sequence>
<accession>A0AA88PAL1</accession>
<reference evidence="1" key="1">
    <citation type="submission" date="2023-08" db="EMBL/GenBank/DDBJ databases">
        <title>Chromosome-level Genome Assembly of mud carp (Cirrhinus molitorella).</title>
        <authorList>
            <person name="Liu H."/>
        </authorList>
    </citation>
    <scope>NUCLEOTIDE SEQUENCE</scope>
    <source>
        <strain evidence="1">Prfri</strain>
        <tissue evidence="1">Muscle</tissue>
    </source>
</reference>
<proteinExistence type="predicted"/>
<evidence type="ECO:0000313" key="2">
    <source>
        <dbReference type="Proteomes" id="UP001187343"/>
    </source>
</evidence>